<proteinExistence type="predicted"/>
<dbReference type="EMBL" id="JAOYFB010000004">
    <property type="protein sequence ID" value="KAK4012611.1"/>
    <property type="molecule type" value="Genomic_DNA"/>
</dbReference>
<evidence type="ECO:0000313" key="3">
    <source>
        <dbReference type="Proteomes" id="UP001234178"/>
    </source>
</evidence>
<feature type="region of interest" description="Disordered" evidence="1">
    <location>
        <begin position="219"/>
        <end position="242"/>
    </location>
</feature>
<evidence type="ECO:0000256" key="1">
    <source>
        <dbReference type="SAM" id="MobiDB-lite"/>
    </source>
</evidence>
<sequence>MVVTRTMLKLQGNRLVTLGEAAKPLYGIILNAPYPKQNYIKPPPYQQPYNSLTNNSGRFTDHLHRFLPPPSVVHVPYRPPAPYTPPVTQTYPQPEPYYPPVTQTYPQPEPYHPPVTQTQPEPYRPPVTPAYQSTTSAPYRPPVRPSGSRPMTFPVPTTFDNKPWEAFIPTSASYVLDPAFQLNEVDGYPWTQQLREVEDHEEKLEDKLPELLFRDKLPSKSLAQQHASENDINFIPNPELRN</sequence>
<evidence type="ECO:0008006" key="4">
    <source>
        <dbReference type="Google" id="ProtNLM"/>
    </source>
</evidence>
<protein>
    <recommendedName>
        <fullName evidence="4">Extensin-like</fullName>
    </recommendedName>
</protein>
<accession>A0ABQ9ZI70</accession>
<evidence type="ECO:0000313" key="2">
    <source>
        <dbReference type="EMBL" id="KAK4012611.1"/>
    </source>
</evidence>
<gene>
    <name evidence="2" type="ORF">OUZ56_024851</name>
</gene>
<feature type="compositionally biased region" description="Polar residues" evidence="1">
    <location>
        <begin position="221"/>
        <end position="231"/>
    </location>
</feature>
<comment type="caution">
    <text evidence="2">The sequence shown here is derived from an EMBL/GenBank/DDBJ whole genome shotgun (WGS) entry which is preliminary data.</text>
</comment>
<dbReference type="Proteomes" id="UP001234178">
    <property type="component" value="Unassembled WGS sequence"/>
</dbReference>
<keyword evidence="3" id="KW-1185">Reference proteome</keyword>
<name>A0ABQ9ZI70_9CRUS</name>
<organism evidence="2 3">
    <name type="scientific">Daphnia magna</name>
    <dbReference type="NCBI Taxonomy" id="35525"/>
    <lineage>
        <taxon>Eukaryota</taxon>
        <taxon>Metazoa</taxon>
        <taxon>Ecdysozoa</taxon>
        <taxon>Arthropoda</taxon>
        <taxon>Crustacea</taxon>
        <taxon>Branchiopoda</taxon>
        <taxon>Diplostraca</taxon>
        <taxon>Cladocera</taxon>
        <taxon>Anomopoda</taxon>
        <taxon>Daphniidae</taxon>
        <taxon>Daphnia</taxon>
    </lineage>
</organism>
<reference evidence="2 3" key="1">
    <citation type="journal article" date="2023" name="Nucleic Acids Res.">
        <title>The hologenome of Daphnia magna reveals possible DNA methylation and microbiome-mediated evolution of the host genome.</title>
        <authorList>
            <person name="Chaturvedi A."/>
            <person name="Li X."/>
            <person name="Dhandapani V."/>
            <person name="Marshall H."/>
            <person name="Kissane S."/>
            <person name="Cuenca-Cambronero M."/>
            <person name="Asole G."/>
            <person name="Calvet F."/>
            <person name="Ruiz-Romero M."/>
            <person name="Marangio P."/>
            <person name="Guigo R."/>
            <person name="Rago D."/>
            <person name="Mirbahai L."/>
            <person name="Eastwood N."/>
            <person name="Colbourne J.K."/>
            <person name="Zhou J."/>
            <person name="Mallon E."/>
            <person name="Orsini L."/>
        </authorList>
    </citation>
    <scope>NUCLEOTIDE SEQUENCE [LARGE SCALE GENOMIC DNA]</scope>
    <source>
        <strain evidence="2">LRV0_1</strain>
    </source>
</reference>